<evidence type="ECO:0000313" key="3">
    <source>
        <dbReference type="EMBL" id="MDR5867304.1"/>
    </source>
</evidence>
<dbReference type="EMBL" id="JARWAK010000008">
    <property type="protein sequence ID" value="MDR5867304.1"/>
    <property type="molecule type" value="Genomic_DNA"/>
</dbReference>
<dbReference type="NCBIfam" id="TIGR01760">
    <property type="entry name" value="tape_meas_TP901"/>
    <property type="match status" value="1"/>
</dbReference>
<protein>
    <submittedName>
        <fullName evidence="3">Phage tail tape measure protein</fullName>
    </submittedName>
</protein>
<keyword evidence="1" id="KW-1188">Viral release from host cell</keyword>
<evidence type="ECO:0000256" key="1">
    <source>
        <dbReference type="ARBA" id="ARBA00022612"/>
    </source>
</evidence>
<dbReference type="Pfam" id="PF10145">
    <property type="entry name" value="PhageMin_Tail"/>
    <property type="match status" value="1"/>
</dbReference>
<dbReference type="RefSeq" id="WP_309652897.1">
    <property type="nucleotide sequence ID" value="NZ_JARWAK010000008.1"/>
</dbReference>
<dbReference type="PANTHER" id="PTHR37813:SF1">
    <property type="entry name" value="FELS-2 PROPHAGE PROTEIN"/>
    <property type="match status" value="1"/>
</dbReference>
<evidence type="ECO:0000259" key="2">
    <source>
        <dbReference type="Pfam" id="PF10145"/>
    </source>
</evidence>
<accession>A0ABU1G4E2</accession>
<name>A0ABU1G4E2_9GAMM</name>
<gene>
    <name evidence="3" type="ORF">QC818_10930</name>
</gene>
<sequence>MADLEKTVAIIFEGVDRMGAGVDSSTRKLDSLTAAVRNASQPMADATLAAFKFEGALLAGGAAAAAFAVKLAGDFDAQFREIATLIDQPIEALGDFRAEIQAYGRDSTQSLGQINQSVYSAISAGIDYADSLDAVRQAERLAIAGKADLDQSLTVLVSSLNAYGVGMEEAERFSDLLFQTVRSGQTTLPELGNSLAAVTGLAATAGVSFDELLAAVATLTATGSGTAEAITQVRGAISNILKPTSQARDMAAELGLEFNASALESKGFAQFMRDVGEATGGSTEQMSLLFGDVEALNGSLTLTGLGAEKFAETIGAMGDSAGATETAFEKMRGTVENGSQSIRNALEAAFVGVGTPLLDEFGGIQEAIAAIFNAIGVSVDGGQLEAFVDQLESMFQGMEQTLRDVAQNLPEALEEADFSGFFEGIEAIQRAVSNLFDGADLTSADGLVSVIETLGLGFRALSEYVGGAIEGIGPFLEQLAELTGWFLELDPAVFAAAGTIGGLSIVINTLATAALATTGAVRGLAGSGGVVAKGTPILKGMVSVLTGPLGLVAAAGAVGTAVFKAGEQMLEANRAIDESRRAHAELAQAVEDGRLVWDYAVDDYVAAAEAQETLQDRVNASQQALADWVRSLGDTSTEAERQAQAIRSSAAQYTDWEQVVDEAWKSSESFREEQEATTKSLRSMLEAIGPVEDAWKAVGEGVYENVTNIGELEAAYDKVRLAFDEGLISQAQFDELTSYYETMKSGAETGEQAQQQVADAALQSEEAILKARDAVLEQELALEELASNERIKRMEFSAEIQTAQIEADVRRVEAVFESLNTSITSTGDTLSSLYGTLGSENLSRLQELDLEKVLDDENRRREEAFRLQQRLTEAQIEQMRAKTEALRRGDGLIKIDSTGLEPALDMLLWEVLEKVQLRANAEGAEFLLGIG</sequence>
<feature type="domain" description="Phage tail tape measure protein" evidence="2">
    <location>
        <begin position="98"/>
        <end position="285"/>
    </location>
</feature>
<keyword evidence="4" id="KW-1185">Reference proteome</keyword>
<proteinExistence type="predicted"/>
<dbReference type="PANTHER" id="PTHR37813">
    <property type="entry name" value="FELS-2 PROPHAGE PROTEIN"/>
    <property type="match status" value="1"/>
</dbReference>
<reference evidence="3 4" key="1">
    <citation type="submission" date="2023-04" db="EMBL/GenBank/DDBJ databases">
        <title>A long-awaited taxogenomic arrangement of the family Halomonadaceae.</title>
        <authorList>
            <person name="De La Haba R."/>
            <person name="Chuvochina M."/>
            <person name="Wittouck S."/>
            <person name="Arahal D.R."/>
            <person name="Sanchez-Porro C."/>
            <person name="Hugenholtz P."/>
            <person name="Ventosa A."/>
        </authorList>
    </citation>
    <scope>NUCLEOTIDE SEQUENCE [LARGE SCALE GENOMIC DNA]</scope>
    <source>
        <strain evidence="3 4">DSM 23530</strain>
    </source>
</reference>
<organism evidence="3 4">
    <name type="scientific">Halomonas koreensis</name>
    <dbReference type="NCBI Taxonomy" id="245385"/>
    <lineage>
        <taxon>Bacteria</taxon>
        <taxon>Pseudomonadati</taxon>
        <taxon>Pseudomonadota</taxon>
        <taxon>Gammaproteobacteria</taxon>
        <taxon>Oceanospirillales</taxon>
        <taxon>Halomonadaceae</taxon>
        <taxon>Halomonas</taxon>
    </lineage>
</organism>
<evidence type="ECO:0000313" key="4">
    <source>
        <dbReference type="Proteomes" id="UP001264519"/>
    </source>
</evidence>
<comment type="caution">
    <text evidence="3">The sequence shown here is derived from an EMBL/GenBank/DDBJ whole genome shotgun (WGS) entry which is preliminary data.</text>
</comment>
<dbReference type="InterPro" id="IPR010090">
    <property type="entry name" value="Phage_tape_meas"/>
</dbReference>
<dbReference type="Proteomes" id="UP001264519">
    <property type="component" value="Unassembled WGS sequence"/>
</dbReference>